<evidence type="ECO:0000313" key="4">
    <source>
        <dbReference type="EMBL" id="GGL15349.1"/>
    </source>
</evidence>
<dbReference type="AlphaFoldDB" id="A0A917RND0"/>
<feature type="transmembrane region" description="Helical" evidence="1">
    <location>
        <begin position="20"/>
        <end position="42"/>
    </location>
</feature>
<dbReference type="Proteomes" id="UP000638263">
    <property type="component" value="Unassembled WGS sequence"/>
</dbReference>
<protein>
    <submittedName>
        <fullName evidence="4">Virulence factor</fullName>
    </submittedName>
</protein>
<feature type="domain" description="Mammalian cell entry C-terminal" evidence="3">
    <location>
        <begin position="133"/>
        <end position="347"/>
    </location>
</feature>
<dbReference type="GO" id="GO:0051701">
    <property type="term" value="P:biological process involved in interaction with host"/>
    <property type="evidence" value="ECO:0007669"/>
    <property type="project" value="TreeGrafter"/>
</dbReference>
<dbReference type="Pfam" id="PF02470">
    <property type="entry name" value="MlaD"/>
    <property type="match status" value="1"/>
</dbReference>
<dbReference type="Pfam" id="PF11887">
    <property type="entry name" value="Mce4_CUP1"/>
    <property type="match status" value="1"/>
</dbReference>
<feature type="domain" description="Mce/MlaD" evidence="2">
    <location>
        <begin position="55"/>
        <end position="124"/>
    </location>
</feature>
<dbReference type="InterPro" id="IPR003399">
    <property type="entry name" value="Mce/MlaD"/>
</dbReference>
<dbReference type="PANTHER" id="PTHR33371:SF19">
    <property type="entry name" value="MCE-FAMILY PROTEIN MCE4A"/>
    <property type="match status" value="1"/>
</dbReference>
<dbReference type="InterPro" id="IPR052336">
    <property type="entry name" value="MlaD_Phospholipid_Transporter"/>
</dbReference>
<gene>
    <name evidence="4" type="ORF">GCM10011588_32370</name>
</gene>
<dbReference type="NCBIfam" id="TIGR00996">
    <property type="entry name" value="Mtu_fam_mce"/>
    <property type="match status" value="1"/>
</dbReference>
<organism evidence="4 5">
    <name type="scientific">Nocardia jinanensis</name>
    <dbReference type="NCBI Taxonomy" id="382504"/>
    <lineage>
        <taxon>Bacteria</taxon>
        <taxon>Bacillati</taxon>
        <taxon>Actinomycetota</taxon>
        <taxon>Actinomycetes</taxon>
        <taxon>Mycobacteriales</taxon>
        <taxon>Nocardiaceae</taxon>
        <taxon>Nocardia</taxon>
    </lineage>
</organism>
<name>A0A917RND0_9NOCA</name>
<comment type="caution">
    <text evidence="4">The sequence shown here is derived from an EMBL/GenBank/DDBJ whole genome shotgun (WGS) entry which is preliminary data.</text>
</comment>
<evidence type="ECO:0000256" key="1">
    <source>
        <dbReference type="SAM" id="Phobius"/>
    </source>
</evidence>
<reference evidence="4" key="2">
    <citation type="submission" date="2020-09" db="EMBL/GenBank/DDBJ databases">
        <authorList>
            <person name="Sun Q."/>
            <person name="Zhou Y."/>
        </authorList>
    </citation>
    <scope>NUCLEOTIDE SEQUENCE</scope>
    <source>
        <strain evidence="4">CGMCC 4.3508</strain>
    </source>
</reference>
<keyword evidence="1" id="KW-0472">Membrane</keyword>
<dbReference type="EMBL" id="BMMH01000006">
    <property type="protein sequence ID" value="GGL15349.1"/>
    <property type="molecule type" value="Genomic_DNA"/>
</dbReference>
<keyword evidence="5" id="KW-1185">Reference proteome</keyword>
<keyword evidence="1" id="KW-0812">Transmembrane</keyword>
<evidence type="ECO:0000259" key="3">
    <source>
        <dbReference type="Pfam" id="PF11887"/>
    </source>
</evidence>
<dbReference type="RefSeq" id="WP_062999374.1">
    <property type="nucleotide sequence ID" value="NZ_BMMH01000006.1"/>
</dbReference>
<reference evidence="4" key="1">
    <citation type="journal article" date="2014" name="Int. J. Syst. Evol. Microbiol.">
        <title>Complete genome sequence of Corynebacterium casei LMG S-19264T (=DSM 44701T), isolated from a smear-ripened cheese.</title>
        <authorList>
            <consortium name="US DOE Joint Genome Institute (JGI-PGF)"/>
            <person name="Walter F."/>
            <person name="Albersmeier A."/>
            <person name="Kalinowski J."/>
            <person name="Ruckert C."/>
        </authorList>
    </citation>
    <scope>NUCLEOTIDE SEQUENCE</scope>
    <source>
        <strain evidence="4">CGMCC 4.3508</strain>
    </source>
</reference>
<dbReference type="InterPro" id="IPR024516">
    <property type="entry name" value="Mce_C"/>
</dbReference>
<sequence>MSPFSIGSKDKTSRYRPPRYKTAGILLIVALTAIITVCLSSFRGGFDTSIPITVVSLRSGLVLDIGSKVKVHGVEVGRVARVANTPDGASIELAIDPAELAGIPGNVEAEIKPSTVFGAKYVELGADGLAATTPLAPGASVRARTVTTEVNTVFQNISSILEKIDPDQLNATLSAIAEGLQGRGEALGETLSDADTALAALNPRLPQLHSDLRDTATVAHTFGDAGEDLVSILRNATVTSASVVDEQDNLERLLVSAIGLGDSGSAFLDETGAGIVDSMRLLVPTTELLAEYSPSFACLAHLGATTAVRSARQINDHAISLDAGLLFGDDPYTNPQNLPVVAAKGGPHGAPGCYPPVTWDNYPTPYLRMNTGAPLNGPGTYTPRLGSPSAIEFLFGNAIGGPGRP</sequence>
<proteinExistence type="predicted"/>
<dbReference type="GO" id="GO:0005576">
    <property type="term" value="C:extracellular region"/>
    <property type="evidence" value="ECO:0007669"/>
    <property type="project" value="TreeGrafter"/>
</dbReference>
<evidence type="ECO:0000259" key="2">
    <source>
        <dbReference type="Pfam" id="PF02470"/>
    </source>
</evidence>
<keyword evidence="1" id="KW-1133">Transmembrane helix</keyword>
<evidence type="ECO:0000313" key="5">
    <source>
        <dbReference type="Proteomes" id="UP000638263"/>
    </source>
</evidence>
<dbReference type="InterPro" id="IPR005693">
    <property type="entry name" value="Mce"/>
</dbReference>
<accession>A0A917RND0</accession>
<dbReference type="PANTHER" id="PTHR33371">
    <property type="entry name" value="INTERMEMBRANE PHOSPHOLIPID TRANSPORT SYSTEM BINDING PROTEIN MLAD-RELATED"/>
    <property type="match status" value="1"/>
</dbReference>